<accession>A0ACC1MK47</accession>
<evidence type="ECO:0000313" key="2">
    <source>
        <dbReference type="Proteomes" id="UP001143910"/>
    </source>
</evidence>
<evidence type="ECO:0000313" key="1">
    <source>
        <dbReference type="EMBL" id="KAJ2967063.1"/>
    </source>
</evidence>
<protein>
    <submittedName>
        <fullName evidence="1">Uncharacterized protein</fullName>
    </submittedName>
</protein>
<comment type="caution">
    <text evidence="1">The sequence shown here is derived from an EMBL/GenBank/DDBJ whole genome shotgun (WGS) entry which is preliminary data.</text>
</comment>
<reference evidence="1" key="1">
    <citation type="submission" date="2022-08" db="EMBL/GenBank/DDBJ databases">
        <title>Genome Sequence of Lecanicillium fungicola.</title>
        <authorList>
            <person name="Buettner E."/>
        </authorList>
    </citation>
    <scope>NUCLEOTIDE SEQUENCE</scope>
    <source>
        <strain evidence="1">Babe33</strain>
    </source>
</reference>
<gene>
    <name evidence="1" type="ORF">NQ176_g9849</name>
</gene>
<dbReference type="Proteomes" id="UP001143910">
    <property type="component" value="Unassembled WGS sequence"/>
</dbReference>
<dbReference type="EMBL" id="JANJQO010002416">
    <property type="protein sequence ID" value="KAJ2967063.1"/>
    <property type="molecule type" value="Genomic_DNA"/>
</dbReference>
<organism evidence="1 2">
    <name type="scientific">Zarea fungicola</name>
    <dbReference type="NCBI Taxonomy" id="93591"/>
    <lineage>
        <taxon>Eukaryota</taxon>
        <taxon>Fungi</taxon>
        <taxon>Dikarya</taxon>
        <taxon>Ascomycota</taxon>
        <taxon>Pezizomycotina</taxon>
        <taxon>Sordariomycetes</taxon>
        <taxon>Hypocreomycetidae</taxon>
        <taxon>Hypocreales</taxon>
        <taxon>Cordycipitaceae</taxon>
        <taxon>Zarea</taxon>
    </lineage>
</organism>
<keyword evidence="2" id="KW-1185">Reference proteome</keyword>
<sequence>MSNLEEKKLDQAISVSSGALAGDVEHLQRRNDETISRAIEGLGFGRYQWQMFLTCGFGFMLDQMLAISLSLILPQIGKQWSVKHPEFAVAALYGGSLLGAILCGLSVDVIGRKLVWQVSILVVAVFTMIEAASPNFASLCVLIVLQTTGAGGNLAIDLTVFIECLPSEYTYMLTALALWWGFGSVIGGFFAWPLITNFSCPQSATFETCRNSDNMGWRYSLILMGGFSLVLAIIRVFVMKMEESPKWLVSQGRFEEAVANIQKISRVNKRAVILTAQDFIEVTPTGEERRTTKQKFHAWRSQVRLLFATRKMARSTLSVCLLWMCIGIAYPVFTLFLPVYLQKHGAKLGDGSLYQTYRDYSISSVVGIFGPVLAAAMVRVGILGRRRSMAINAVCAAAFAAGFTTVRNEASNLAFSSMVSFWQNAFYATLYAYSPEVMPTAARGTGCGISLACGRIASLSSPFIAAYGDLSSSVPLWVLVGVYGLIAAVALSLPFESQSFLE</sequence>
<name>A0ACC1MK47_9HYPO</name>
<proteinExistence type="predicted"/>